<evidence type="ECO:0000313" key="2">
    <source>
        <dbReference type="Proteomes" id="UP000066624"/>
    </source>
</evidence>
<accession>A0A0K0XYZ2</accession>
<name>A0A0K0XYZ2_9GAMM</name>
<protein>
    <recommendedName>
        <fullName evidence="3">Big-1 domain-containing protein</fullName>
    </recommendedName>
</protein>
<dbReference type="KEGG" id="wma:WM2015_2482"/>
<evidence type="ECO:0008006" key="3">
    <source>
        <dbReference type="Google" id="ProtNLM"/>
    </source>
</evidence>
<reference evidence="2" key="1">
    <citation type="submission" date="2015-07" db="EMBL/GenBank/DDBJ databases">
        <authorList>
            <person name="Kim K.M."/>
        </authorList>
    </citation>
    <scope>NUCLEOTIDE SEQUENCE [LARGE SCALE GENOMIC DNA]</scope>
    <source>
        <strain evidence="2">KCTC 42284</strain>
    </source>
</reference>
<organism evidence="1 2">
    <name type="scientific">Wenzhouxiangella marina</name>
    <dbReference type="NCBI Taxonomy" id="1579979"/>
    <lineage>
        <taxon>Bacteria</taxon>
        <taxon>Pseudomonadati</taxon>
        <taxon>Pseudomonadota</taxon>
        <taxon>Gammaproteobacteria</taxon>
        <taxon>Chromatiales</taxon>
        <taxon>Wenzhouxiangellaceae</taxon>
        <taxon>Wenzhouxiangella</taxon>
    </lineage>
</organism>
<gene>
    <name evidence="1" type="ORF">WM2015_2482</name>
</gene>
<dbReference type="InterPro" id="IPR013783">
    <property type="entry name" value="Ig-like_fold"/>
</dbReference>
<dbReference type="Proteomes" id="UP000066624">
    <property type="component" value="Chromosome"/>
</dbReference>
<evidence type="ECO:0000313" key="1">
    <source>
        <dbReference type="EMBL" id="AKS42841.1"/>
    </source>
</evidence>
<dbReference type="EMBL" id="CP012154">
    <property type="protein sequence ID" value="AKS42841.1"/>
    <property type="molecule type" value="Genomic_DNA"/>
</dbReference>
<proteinExistence type="predicted"/>
<dbReference type="STRING" id="1579979.WM2015_2482"/>
<keyword evidence="2" id="KW-1185">Reference proteome</keyword>
<sequence length="1014" mass="102893">MTDQNLPIGMYTMKSIQYLVVVAATLMLAACGGGSSNNSFGGGGTASLTVTVASSTVTVNPQNFAPDPDSPYTTQVTVIFRDASGQPVADGTTVTLSSSSVARGVVSPIDAPTATGSSATNATAGGRAQFWFTAGSQTGTVTLTASAANPSGGTGITAAATINVEPGVGNDDRLTVSGSSTIPTNTQGVPIFLGSPFINELTIQYVGANGQPGSPADGEIGVAISPISRGAFSTLDDPETTDVNEFFSLLGSGPVDMTAGVSTIFVHSFDQPGPLTVSVSLVDANTGEQFSTEFVVNVEDGAANFLPSQVDFSVDPEPIYAQGAGGASSKNLQIIVRDSGGNPVPNPEADGVSWNNIRLTLDSPAGSGARLVGTGAGGSVSGSEISVRTVNGIANISLDAGSEVGTHRIVAVVDRADNNVDQGTSDALQTETTIEVGDGRLFALELVSPILNAIRVNPTVNGVSTSFELIEDDLTGALVPADPDGTYSLTVTVQGTDQVGNPVLPGTVVNFGKIDDPMLPGLPRLFVFSGVDGNPQEGGNLFSVFDPFEGFLDDPVRVDDAVESGDTVALFGKLVPGNREHEAVRFVSSVVDENTVNVTEPFNPNDQSGSIVNDGFVIPWVIGRSRVGNIEQSVVLDDFGRGSVQMTYPINALGRPIVLWSQGTRILEGGNKTVADVEAAVFPGVAPLLLTASPSAITANNDTVVRLCLTDGLRSPIEGAFIVGAITEGAANGSLDGSPMTTTTANATGSAGAGCVDTVVNISGIPPEGDEATITFSYDEATAEVSVVPPGAAMLLVDPSVITDTSLTTFSRRIDLTLLDGDGEPISGAQLVGECETDGGILSLSVNPGVTDANGETSASVLVGMAGCGTDGGEYPRLGTCTFTTTSGTPEGVLQVIGIDVLTLGISPPPVGCPPEEGGDTQILVVRVEDNRPDPQPSSLVESIPTGISCTAGSTIGDPNCQSDFAAGTTVIVRAPAGTTPVFSGACGPQAGSDPNFGEAILTNDIQTCVVTFN</sequence>
<dbReference type="Gene3D" id="2.60.40.10">
    <property type="entry name" value="Immunoglobulins"/>
    <property type="match status" value="2"/>
</dbReference>
<dbReference type="AlphaFoldDB" id="A0A0K0XYZ2"/>